<dbReference type="Proteomes" id="UP000355283">
    <property type="component" value="Unassembled WGS sequence"/>
</dbReference>
<dbReference type="Gene3D" id="1.10.287.2900">
    <property type="match status" value="1"/>
</dbReference>
<name>A0A4D9D887_9STRA</name>
<protein>
    <recommendedName>
        <fullName evidence="1">GCK domain-containing protein</fullName>
    </recommendedName>
</protein>
<comment type="caution">
    <text evidence="2">The sequence shown here is derived from an EMBL/GenBank/DDBJ whole genome shotgun (WGS) entry which is preliminary data.</text>
</comment>
<feature type="domain" description="GCK" evidence="1">
    <location>
        <begin position="269"/>
        <end position="339"/>
    </location>
</feature>
<reference evidence="2 3" key="1">
    <citation type="submission" date="2019-01" db="EMBL/GenBank/DDBJ databases">
        <title>Nuclear Genome Assembly of the Microalgal Biofuel strain Nannochloropsis salina CCMP1776.</title>
        <authorList>
            <person name="Hovde B."/>
        </authorList>
    </citation>
    <scope>NUCLEOTIDE SEQUENCE [LARGE SCALE GENOMIC DNA]</scope>
    <source>
        <strain evidence="2 3">CCMP1776</strain>
    </source>
</reference>
<dbReference type="Pfam" id="PF07802">
    <property type="entry name" value="GCK"/>
    <property type="match status" value="1"/>
</dbReference>
<evidence type="ECO:0000259" key="1">
    <source>
        <dbReference type="SMART" id="SM01227"/>
    </source>
</evidence>
<dbReference type="EMBL" id="SDOX01000009">
    <property type="protein sequence ID" value="TFJ86213.1"/>
    <property type="molecule type" value="Genomic_DNA"/>
</dbReference>
<organism evidence="2 3">
    <name type="scientific">Nannochloropsis salina CCMP1776</name>
    <dbReference type="NCBI Taxonomy" id="1027361"/>
    <lineage>
        <taxon>Eukaryota</taxon>
        <taxon>Sar</taxon>
        <taxon>Stramenopiles</taxon>
        <taxon>Ochrophyta</taxon>
        <taxon>Eustigmatophyceae</taxon>
        <taxon>Eustigmatales</taxon>
        <taxon>Monodopsidaceae</taxon>
        <taxon>Microchloropsis</taxon>
        <taxon>Microchloropsis salina</taxon>
    </lineage>
</organism>
<dbReference type="AlphaFoldDB" id="A0A4D9D887"/>
<gene>
    <name evidence="2" type="ORF">NSK_002421</name>
</gene>
<sequence>MYAHQLRIASRVGLGLGVAALVRSNSNSNSTTMSKPTRCETAQHQQQLRRPSSQEQTYFDHALDDREKDTAGFVGVFLDAASVKRVQNAVGGSLGRNAHALVQLHPEPGVKRSFAPLFGSKAEVVVRGVAEDVSTRQKVIIVDVNVGGGRLYPSRNGHGSIPTIAMASESWDDDVADLLGVDLARRLLENGILHAKGSWDGVLPGQLLDGIKYPATRAVFQELDAPVACEGTICASTDYDKQSNKCIIRADAASGMAEKRQDEAEEVEGECPLCTYMMNSPCKDVFVVFKSCIDKAGSTDEREDLTRCEASAASVHECIQNFGLFREHLQEEAEEAAEISDEGKA</sequence>
<evidence type="ECO:0000313" key="3">
    <source>
        <dbReference type="Proteomes" id="UP000355283"/>
    </source>
</evidence>
<dbReference type="InterPro" id="IPR012891">
    <property type="entry name" value="GCK_dom"/>
</dbReference>
<keyword evidence="3" id="KW-1185">Reference proteome</keyword>
<proteinExistence type="predicted"/>
<evidence type="ECO:0000313" key="2">
    <source>
        <dbReference type="EMBL" id="TFJ86213.1"/>
    </source>
</evidence>
<accession>A0A4D9D887</accession>
<dbReference type="OrthoDB" id="2148418at2759"/>
<dbReference type="SMART" id="SM01227">
    <property type="entry name" value="GCK"/>
    <property type="match status" value="1"/>
</dbReference>